<accession>A0AAJ2NU56</accession>
<evidence type="ECO:0000313" key="2">
    <source>
        <dbReference type="Proteomes" id="UP001285636"/>
    </source>
</evidence>
<dbReference type="RefSeq" id="WP_323468437.1">
    <property type="nucleotide sequence ID" value="NZ_JAWJAY010001655.1"/>
</dbReference>
<dbReference type="AlphaFoldDB" id="A0AAJ2NU56"/>
<dbReference type="EMBL" id="JAWJAY010001655">
    <property type="protein sequence ID" value="MDV2888565.1"/>
    <property type="molecule type" value="Genomic_DNA"/>
</dbReference>
<organism evidence="1 2">
    <name type="scientific">Alkalihalophilus pseudofirmus</name>
    <name type="common">Bacillus pseudofirmus</name>
    <dbReference type="NCBI Taxonomy" id="79885"/>
    <lineage>
        <taxon>Bacteria</taxon>
        <taxon>Bacillati</taxon>
        <taxon>Bacillota</taxon>
        <taxon>Bacilli</taxon>
        <taxon>Bacillales</taxon>
        <taxon>Bacillaceae</taxon>
        <taxon>Alkalihalophilus</taxon>
    </lineage>
</organism>
<gene>
    <name evidence="1" type="ORF">RYX45_25725</name>
</gene>
<evidence type="ECO:0000313" key="1">
    <source>
        <dbReference type="EMBL" id="MDV2888565.1"/>
    </source>
</evidence>
<protein>
    <submittedName>
        <fullName evidence="1">Uncharacterized protein</fullName>
    </submittedName>
</protein>
<proteinExistence type="predicted"/>
<name>A0AAJ2NU56_ALKPS</name>
<dbReference type="Proteomes" id="UP001285636">
    <property type="component" value="Unassembled WGS sequence"/>
</dbReference>
<feature type="non-terminal residue" evidence="1">
    <location>
        <position position="1"/>
    </location>
</feature>
<reference evidence="1" key="1">
    <citation type="submission" date="2023-10" db="EMBL/GenBank/DDBJ databases">
        <title>Screening of Alkalihalophilus pseudofirmusBZ-TG-HK211 and Its Alleviation of Salt Stress on Rapeseed Growth.</title>
        <authorList>
            <person name="Zhao B."/>
            <person name="Guo T."/>
        </authorList>
    </citation>
    <scope>NUCLEOTIDE SEQUENCE</scope>
    <source>
        <strain evidence="1">BZ-TG-HK211</strain>
    </source>
</reference>
<sequence>PKETNKTLVIFFLTIRFTGTKEKKKERRPNTPFLFSLYIERPKEEKKKRWEREAKSKKAIHTKLPLRLV</sequence>
<comment type="caution">
    <text evidence="1">The sequence shown here is derived from an EMBL/GenBank/DDBJ whole genome shotgun (WGS) entry which is preliminary data.</text>
</comment>